<dbReference type="GO" id="GO:0009306">
    <property type="term" value="P:protein secretion"/>
    <property type="evidence" value="ECO:0007669"/>
    <property type="project" value="InterPro"/>
</dbReference>
<dbReference type="EMBL" id="FUYN01000007">
    <property type="protein sequence ID" value="SKB67490.1"/>
    <property type="molecule type" value="Genomic_DNA"/>
</dbReference>
<evidence type="ECO:0000313" key="1">
    <source>
        <dbReference type="EMBL" id="SKB67490.1"/>
    </source>
</evidence>
<accession>A0A1T5D7L2</accession>
<dbReference type="PANTHER" id="PTHR30531">
    <property type="entry name" value="FLAGELLAR BIOSYNTHETIC PROTEIN FLHB"/>
    <property type="match status" value="1"/>
</dbReference>
<dbReference type="InterPro" id="IPR006135">
    <property type="entry name" value="T3SS_substrate_exporter"/>
</dbReference>
<dbReference type="OrthoDB" id="9810419at2"/>
<name>A0A1T5D7L2_9FIRM</name>
<dbReference type="InterPro" id="IPR029025">
    <property type="entry name" value="T3SS_substrate_exporter_C"/>
</dbReference>
<dbReference type="Proteomes" id="UP000243406">
    <property type="component" value="Unassembled WGS sequence"/>
</dbReference>
<sequence length="95" mass="10598">MKANKEKLKKAVSVTYEDELRAPIVSAKGQGYVAEKIIEKAQESGVATYFDEELLESLMAVAIGDEIPVELYEIVAKVLAFIEKIDNLNHMNVKK</sequence>
<dbReference type="PANTHER" id="PTHR30531:SF12">
    <property type="entry name" value="FLAGELLAR BIOSYNTHETIC PROTEIN FLHB"/>
    <property type="match status" value="1"/>
</dbReference>
<gene>
    <name evidence="1" type="ORF">SAMN02745120_2613</name>
</gene>
<keyword evidence="1" id="KW-0966">Cell projection</keyword>
<evidence type="ECO:0000313" key="2">
    <source>
        <dbReference type="Proteomes" id="UP000243406"/>
    </source>
</evidence>
<dbReference type="Pfam" id="PF01312">
    <property type="entry name" value="Bac_export_2"/>
    <property type="match status" value="1"/>
</dbReference>
<keyword evidence="2" id="KW-1185">Reference proteome</keyword>
<keyword evidence="1" id="KW-0282">Flagellum</keyword>
<dbReference type="Gene3D" id="3.40.1690.10">
    <property type="entry name" value="secretion proteins EscU"/>
    <property type="match status" value="1"/>
</dbReference>
<dbReference type="AlphaFoldDB" id="A0A1T5D7L2"/>
<dbReference type="GO" id="GO:0005886">
    <property type="term" value="C:plasma membrane"/>
    <property type="evidence" value="ECO:0007669"/>
    <property type="project" value="TreeGrafter"/>
</dbReference>
<proteinExistence type="predicted"/>
<reference evidence="2" key="1">
    <citation type="submission" date="2017-02" db="EMBL/GenBank/DDBJ databases">
        <authorList>
            <person name="Varghese N."/>
            <person name="Submissions S."/>
        </authorList>
    </citation>
    <scope>NUCLEOTIDE SEQUENCE [LARGE SCALE GENOMIC DNA]</scope>
    <source>
        <strain evidence="2">ATCC 35199</strain>
    </source>
</reference>
<dbReference type="RefSeq" id="WP_013362515.1">
    <property type="nucleotide sequence ID" value="NZ_CP154629.1"/>
</dbReference>
<organism evidence="1 2">
    <name type="scientific">Acetoanaerobium noterae</name>
    <dbReference type="NCBI Taxonomy" id="745369"/>
    <lineage>
        <taxon>Bacteria</taxon>
        <taxon>Bacillati</taxon>
        <taxon>Bacillota</taxon>
        <taxon>Clostridia</taxon>
        <taxon>Peptostreptococcales</taxon>
        <taxon>Filifactoraceae</taxon>
        <taxon>Acetoanaerobium</taxon>
    </lineage>
</organism>
<protein>
    <submittedName>
        <fullName evidence="1">Flagellar biosynthesis protein</fullName>
    </submittedName>
</protein>
<keyword evidence="1" id="KW-0969">Cilium</keyword>
<dbReference type="SUPFAM" id="SSF160544">
    <property type="entry name" value="EscU C-terminal domain-like"/>
    <property type="match status" value="1"/>
</dbReference>